<evidence type="ECO:0000313" key="3">
    <source>
        <dbReference type="Proteomes" id="UP000026961"/>
    </source>
</evidence>
<proteinExistence type="predicted"/>
<protein>
    <submittedName>
        <fullName evidence="2">Uncharacterized protein</fullName>
    </submittedName>
</protein>
<feature type="region of interest" description="Disordered" evidence="1">
    <location>
        <begin position="1"/>
        <end position="26"/>
    </location>
</feature>
<reference evidence="2" key="1">
    <citation type="submission" date="2015-04" db="UniProtKB">
        <authorList>
            <consortium name="EnsemblPlants"/>
        </authorList>
    </citation>
    <scope>IDENTIFICATION</scope>
</reference>
<dbReference type="Proteomes" id="UP000026961">
    <property type="component" value="Chromosome 9"/>
</dbReference>
<reference evidence="2" key="2">
    <citation type="submission" date="2018-05" db="EMBL/GenBank/DDBJ databases">
        <title>OgluRS3 (Oryza glumaepatula Reference Sequence Version 3).</title>
        <authorList>
            <person name="Zhang J."/>
            <person name="Kudrna D."/>
            <person name="Lee S."/>
            <person name="Talag J."/>
            <person name="Welchert J."/>
            <person name="Wing R.A."/>
        </authorList>
    </citation>
    <scope>NUCLEOTIDE SEQUENCE [LARGE SCALE GENOMIC DNA]</scope>
</reference>
<keyword evidence="3" id="KW-1185">Reference proteome</keyword>
<sequence>MARNRIGTHRRGRNRRWSSAAGVGEDDADLQDRCAIGWVLLPVPPPMAMAAAAAGVREAVIADQGEMGCFNINVRNARMTYILKRRE</sequence>
<accession>A0A0E0B5E4</accession>
<evidence type="ECO:0000313" key="2">
    <source>
        <dbReference type="EnsemblPlants" id="OGLUM09G17180.1"/>
    </source>
</evidence>
<evidence type="ECO:0000256" key="1">
    <source>
        <dbReference type="SAM" id="MobiDB-lite"/>
    </source>
</evidence>
<organism evidence="2">
    <name type="scientific">Oryza glumipatula</name>
    <dbReference type="NCBI Taxonomy" id="40148"/>
    <lineage>
        <taxon>Eukaryota</taxon>
        <taxon>Viridiplantae</taxon>
        <taxon>Streptophyta</taxon>
        <taxon>Embryophyta</taxon>
        <taxon>Tracheophyta</taxon>
        <taxon>Spermatophyta</taxon>
        <taxon>Magnoliopsida</taxon>
        <taxon>Liliopsida</taxon>
        <taxon>Poales</taxon>
        <taxon>Poaceae</taxon>
        <taxon>BOP clade</taxon>
        <taxon>Oryzoideae</taxon>
        <taxon>Oryzeae</taxon>
        <taxon>Oryzinae</taxon>
        <taxon>Oryza</taxon>
    </lineage>
</organism>
<dbReference type="EnsemblPlants" id="OGLUM09G17180.1">
    <property type="protein sequence ID" value="OGLUM09G17180.1"/>
    <property type="gene ID" value="OGLUM09G17180"/>
</dbReference>
<feature type="compositionally biased region" description="Basic residues" evidence="1">
    <location>
        <begin position="1"/>
        <end position="16"/>
    </location>
</feature>
<dbReference type="AlphaFoldDB" id="A0A0E0B5E4"/>
<dbReference type="HOGENOM" id="CLU_2487081_0_0_1"/>
<name>A0A0E0B5E4_9ORYZ</name>
<dbReference type="Gramene" id="OGLUM09G17180.1">
    <property type="protein sequence ID" value="OGLUM09G17180.1"/>
    <property type="gene ID" value="OGLUM09G17180"/>
</dbReference>